<evidence type="ECO:0000313" key="1">
    <source>
        <dbReference type="EMBL" id="MFO2476339.1"/>
    </source>
</evidence>
<organism evidence="1 2">
    <name type="scientific">Pseudomonas imrae</name>
    <dbReference type="NCBI Taxonomy" id="2992837"/>
    <lineage>
        <taxon>Bacteria</taxon>
        <taxon>Pseudomonadati</taxon>
        <taxon>Pseudomonadota</taxon>
        <taxon>Gammaproteobacteria</taxon>
        <taxon>Pseudomonadales</taxon>
        <taxon>Pseudomonadaceae</taxon>
        <taxon>Pseudomonas</taxon>
    </lineage>
</organism>
<gene>
    <name evidence="1" type="ORF">OOJ96_02820</name>
</gene>
<evidence type="ECO:0000313" key="2">
    <source>
        <dbReference type="Proteomes" id="UP001637618"/>
    </source>
</evidence>
<dbReference type="EMBL" id="JAPEQY010000002">
    <property type="protein sequence ID" value="MFO2476339.1"/>
    <property type="molecule type" value="Genomic_DNA"/>
</dbReference>
<name>A0ACC7P9U9_9PSED</name>
<dbReference type="Proteomes" id="UP001637618">
    <property type="component" value="Unassembled WGS sequence"/>
</dbReference>
<comment type="caution">
    <text evidence="1">The sequence shown here is derived from an EMBL/GenBank/DDBJ whole genome shotgun (WGS) entry which is preliminary data.</text>
</comment>
<keyword evidence="2" id="KW-1185">Reference proteome</keyword>
<protein>
    <submittedName>
        <fullName evidence="1">MBL fold metallo-hydrolase</fullName>
    </submittedName>
</protein>
<sequence length="440" mass="48990">MLYCNRAIGSLIFAMLTTTSAIAAQQPKDASSFTQSQNEAVLEQLPFADRQDFEDAKRGFIGTIPDLVIEGKPGHPAIWDLAAYKFLDKEKAPDTVNPSLWRIAQLNMMNGLFKVTERVYQVRGFDMSNMTIIEGDTGLILIDPLISQETAAKALELYLQHRPKKPVVAVIYTHSHIDHYGGVKGVVKEEDVLAGKVKVIAPEGFLKEAASENVYAGTAMARRALYQYGAFLPKGERGQVDAGLGKNGSLGSSTLIAPTISIKHSGEKLSVDGVDMEFQMAPGTEAPSEFLIWFPQFKMLNTAEDVTHTLHNLYTLRGAQVRDAMSWWKAINAAIYSYGVHADVMVAQHHWPTWGSDRIVEHMANQRDMLKYIHDQTLNMANKGETMVEIAEQLKLPDSIGKKWYNRGYYGSVSHNAKAVYQRYLGWYDSNPAHLYTAAN</sequence>
<proteinExistence type="predicted"/>
<accession>A0ACC7P9U9</accession>
<reference evidence="1" key="1">
    <citation type="submission" date="2022-11" db="EMBL/GenBank/DDBJ databases">
        <title>Draft genome sequences of strains of Pseudomonas imrae sp. nov.</title>
        <authorList>
            <person name="Salva Serra F."/>
            <person name="Nimje P."/>
            <person name="Moore E.R.B."/>
            <person name="Marathe N.P."/>
        </authorList>
    </citation>
    <scope>NUCLEOTIDE SEQUENCE</scope>
    <source>
        <strain evidence="1">15FMM2</strain>
    </source>
</reference>